<dbReference type="Proteomes" id="UP001246372">
    <property type="component" value="Unassembled WGS sequence"/>
</dbReference>
<protein>
    <submittedName>
        <fullName evidence="1">5-carboxymethyl-2-hydroxymuconate Delta-isomerase</fullName>
    </submittedName>
</protein>
<accession>A0ABU3PBC0</accession>
<dbReference type="SUPFAM" id="SSF55331">
    <property type="entry name" value="Tautomerase/MIF"/>
    <property type="match status" value="1"/>
</dbReference>
<evidence type="ECO:0000313" key="1">
    <source>
        <dbReference type="EMBL" id="MDT8999592.1"/>
    </source>
</evidence>
<reference evidence="1" key="1">
    <citation type="submission" date="2023-09" db="EMBL/GenBank/DDBJ databases">
        <title>Paucibacter sp. APW11 Genome sequencing and assembly.</title>
        <authorList>
            <person name="Kim I."/>
        </authorList>
    </citation>
    <scope>NUCLEOTIDE SEQUENCE</scope>
    <source>
        <strain evidence="1">APW11</strain>
    </source>
</reference>
<sequence length="136" mass="14921">MPHLTLEYSANLREQGRFDQLCRSLAQTLVAQRNEAGEPVFPIGGVRVRAIACEDWCVADGSVPEAGFVHARLLIGAGRSAAQQQACGDALFAQMKTHFAALYERQGLALSLELGEFSEAGTWKHNNLHQRFKPKA</sequence>
<dbReference type="PANTHER" id="PTHR37950">
    <property type="entry name" value="4-HYDROXYPHENYLACETATE CATABOLISM PROTEIN"/>
    <property type="match status" value="1"/>
</dbReference>
<dbReference type="PANTHER" id="PTHR37950:SF1">
    <property type="entry name" value="4-HYDROXYPHENYLACETATE CATABOLISM PROTEIN"/>
    <property type="match status" value="1"/>
</dbReference>
<organism evidence="1 2">
    <name type="scientific">Roseateles aquae</name>
    <dbReference type="NCBI Taxonomy" id="3077235"/>
    <lineage>
        <taxon>Bacteria</taxon>
        <taxon>Pseudomonadati</taxon>
        <taxon>Pseudomonadota</taxon>
        <taxon>Betaproteobacteria</taxon>
        <taxon>Burkholderiales</taxon>
        <taxon>Sphaerotilaceae</taxon>
        <taxon>Roseateles</taxon>
    </lineage>
</organism>
<keyword evidence="2" id="KW-1185">Reference proteome</keyword>
<proteinExistence type="predicted"/>
<dbReference type="CDD" id="cd00580">
    <property type="entry name" value="CHMI"/>
    <property type="match status" value="1"/>
</dbReference>
<dbReference type="Gene3D" id="3.30.429.10">
    <property type="entry name" value="Macrophage Migration Inhibitory Factor"/>
    <property type="match status" value="1"/>
</dbReference>
<evidence type="ECO:0000313" key="2">
    <source>
        <dbReference type="Proteomes" id="UP001246372"/>
    </source>
</evidence>
<dbReference type="EMBL" id="JAVXZY010000003">
    <property type="protein sequence ID" value="MDT8999592.1"/>
    <property type="molecule type" value="Genomic_DNA"/>
</dbReference>
<dbReference type="InterPro" id="IPR004220">
    <property type="entry name" value="5-COMe_2-OHmuconate_Isoase"/>
</dbReference>
<dbReference type="InterPro" id="IPR014347">
    <property type="entry name" value="Tautomerase/MIF_sf"/>
</dbReference>
<gene>
    <name evidence="1" type="ORF">RQP53_09975</name>
</gene>
<name>A0ABU3PBC0_9BURK</name>
<dbReference type="RefSeq" id="WP_315650152.1">
    <property type="nucleotide sequence ID" value="NZ_JAVXZY010000003.1"/>
</dbReference>
<comment type="caution">
    <text evidence="1">The sequence shown here is derived from an EMBL/GenBank/DDBJ whole genome shotgun (WGS) entry which is preliminary data.</text>
</comment>
<dbReference type="Pfam" id="PF02962">
    <property type="entry name" value="CHMI"/>
    <property type="match status" value="1"/>
</dbReference>